<reference evidence="2" key="1">
    <citation type="submission" date="2023-03" db="EMBL/GenBank/DDBJ databases">
        <title>Amycolatopsis taiwanensis NBRC 103393.</title>
        <authorList>
            <person name="Ichikawa N."/>
            <person name="Sato H."/>
            <person name="Tonouchi N."/>
        </authorList>
    </citation>
    <scope>NUCLEOTIDE SEQUENCE</scope>
    <source>
        <strain evidence="2">NBRC 103393</strain>
    </source>
</reference>
<organism evidence="2 3">
    <name type="scientific">Amycolatopsis taiwanensis</name>
    <dbReference type="NCBI Taxonomy" id="342230"/>
    <lineage>
        <taxon>Bacteria</taxon>
        <taxon>Bacillati</taxon>
        <taxon>Actinomycetota</taxon>
        <taxon>Actinomycetes</taxon>
        <taxon>Pseudonocardiales</taxon>
        <taxon>Pseudonocardiaceae</taxon>
        <taxon>Amycolatopsis</taxon>
    </lineage>
</organism>
<feature type="transmembrane region" description="Helical" evidence="1">
    <location>
        <begin position="71"/>
        <end position="90"/>
    </location>
</feature>
<dbReference type="EMBL" id="BSTI01000044">
    <property type="protein sequence ID" value="GLY71680.1"/>
    <property type="molecule type" value="Genomic_DNA"/>
</dbReference>
<dbReference type="InterPro" id="IPR043993">
    <property type="entry name" value="T4SS_pilin"/>
</dbReference>
<comment type="caution">
    <text evidence="2">The sequence shown here is derived from an EMBL/GenBank/DDBJ whole genome shotgun (WGS) entry which is preliminary data.</text>
</comment>
<evidence type="ECO:0000313" key="2">
    <source>
        <dbReference type="EMBL" id="GLY71680.1"/>
    </source>
</evidence>
<dbReference type="Proteomes" id="UP001165136">
    <property type="component" value="Unassembled WGS sequence"/>
</dbReference>
<keyword evidence="1" id="KW-0472">Membrane</keyword>
<dbReference type="Pfam" id="PF18895">
    <property type="entry name" value="T4SS_pilin"/>
    <property type="match status" value="1"/>
</dbReference>
<feature type="transmembrane region" description="Helical" evidence="1">
    <location>
        <begin position="155"/>
        <end position="174"/>
    </location>
</feature>
<keyword evidence="1" id="KW-1133">Transmembrane helix</keyword>
<accession>A0A9W6RD06</accession>
<gene>
    <name evidence="2" type="ORF">Atai01_82990</name>
</gene>
<feature type="transmembrane region" description="Helical" evidence="1">
    <location>
        <begin position="110"/>
        <end position="134"/>
    </location>
</feature>
<evidence type="ECO:0000256" key="1">
    <source>
        <dbReference type="SAM" id="Phobius"/>
    </source>
</evidence>
<protein>
    <recommendedName>
        <fullName evidence="4">TrbC/VIRB2 family protein</fullName>
    </recommendedName>
</protein>
<proteinExistence type="predicted"/>
<evidence type="ECO:0000313" key="3">
    <source>
        <dbReference type="Proteomes" id="UP001165136"/>
    </source>
</evidence>
<dbReference type="AlphaFoldDB" id="A0A9W6RD06"/>
<evidence type="ECO:0008006" key="4">
    <source>
        <dbReference type="Google" id="ProtNLM"/>
    </source>
</evidence>
<keyword evidence="3" id="KW-1185">Reference proteome</keyword>
<keyword evidence="1" id="KW-0812">Transmembrane</keyword>
<name>A0A9W6RD06_9PSEU</name>
<sequence length="176" mass="18259">MRLTRSPQPRQSDRRRDARLPHCARVAAPLAAAQRVRAVKSYVSRPAADPCTTPPTSAGSAGRRTVVRRRLIVITEVAALALVVSASAAHAETTQVLALAGSIDEVLTNIRNWVMGILAGLATVFLSIGGVRYVMGGGDPGEIEKAKTAFKAAGIGYALAALAPVVVTVLQGIVGA</sequence>